<evidence type="ECO:0000313" key="13">
    <source>
        <dbReference type="Proteomes" id="UP000245207"/>
    </source>
</evidence>
<feature type="region of interest" description="Disordered" evidence="10">
    <location>
        <begin position="107"/>
        <end position="148"/>
    </location>
</feature>
<proteinExistence type="inferred from homology"/>
<sequence length="770" mass="86958">MALGKHSKVDGRKPSSNYCSTVTLVAFIALCLVGVWMMASSVVPFQILDTTTHGNKNDVKIIENGIKVINDSSNEESDHTATTKATNSKQFEDNAGDLLEEAIKEVNSDAEKKENNKNKVKESENGSRSAEPEDAKEDHKQSEPELSSSYHWKQCNVSAGSDFIPCLDNLEAIKSLPTTMHYEHRERHCPQDAPTCLVPMPQGYQRPIKWPTSREKIWYNNVPHTKLAEFKRHQNWVKVSGEYLTFPGGGTQFKRGALHYLDFIQEIVPDIRWGNRSRVVLDVGCGVASFGGFLFDKDVLTMSFAPKDEHEAQVQFALERGIPALSAVMGTHRLPFPGKVFDIVHCARCRVPWHIEGGKLLLELNRLLRPGGFFVWSATPIYKKNPEDSQIWEAMKNLTKSMCWEVKSVSKDKVNRIGVAVYQKPTSNECYDTRVENEPSLCKQSDDPDAAWKVPLEACMHKIPTKASERGSQWPEQWPSRVEKPPYWLSSSQVGVYGKAAPEDFNVDHQHWKHVVTYSYMRGLGINWSTVRNVMDMRAVYGGKWFPSKFLSNLQRGRKGQDLILTPEMVAEAFTSVEDPLVIVYSGDVRPNIHAPGAIFVDLRNSREEIMSLLFQRKTTLSVQNLLNDDGCALVISLVIAPVLSQVPPSPPIDESRQSDTLVILPKWHWRKPFPFKWDGNNDAKDCTMENWEGNISLCFFFLDIPNKGIGDEGRLCVIEPSSTCLYHLGRVIPKTTPLNQDVNLVVTRYVYMWYVFVVLLNLVGEDGGV</sequence>
<dbReference type="EMBL" id="PKPP01016133">
    <property type="protein sequence ID" value="PWA37986.1"/>
    <property type="molecule type" value="Genomic_DNA"/>
</dbReference>
<evidence type="ECO:0000256" key="2">
    <source>
        <dbReference type="ARBA" id="ARBA00022603"/>
    </source>
</evidence>
<keyword evidence="4 11" id="KW-0812">Transmembrane</keyword>
<evidence type="ECO:0000256" key="6">
    <source>
        <dbReference type="ARBA" id="ARBA00022989"/>
    </source>
</evidence>
<dbReference type="Pfam" id="PF03141">
    <property type="entry name" value="Methyltransf_29"/>
    <property type="match status" value="1"/>
</dbReference>
<accession>A0A2U1KMH9</accession>
<keyword evidence="8" id="KW-0325">Glycoprotein</keyword>
<dbReference type="GO" id="GO:0008168">
    <property type="term" value="F:methyltransferase activity"/>
    <property type="evidence" value="ECO:0007669"/>
    <property type="project" value="UniProtKB-KW"/>
</dbReference>
<evidence type="ECO:0000256" key="8">
    <source>
        <dbReference type="ARBA" id="ARBA00023180"/>
    </source>
</evidence>
<dbReference type="GO" id="GO:0005802">
    <property type="term" value="C:trans-Golgi network"/>
    <property type="evidence" value="ECO:0007669"/>
    <property type="project" value="TreeGrafter"/>
</dbReference>
<dbReference type="STRING" id="35608.A0A2U1KMH9"/>
<gene>
    <name evidence="12" type="ORF">CTI12_AA585650</name>
</gene>
<evidence type="ECO:0000256" key="4">
    <source>
        <dbReference type="ARBA" id="ARBA00022692"/>
    </source>
</evidence>
<dbReference type="SUPFAM" id="SSF53335">
    <property type="entry name" value="S-adenosyl-L-methionine-dependent methyltransferases"/>
    <property type="match status" value="1"/>
</dbReference>
<dbReference type="InterPro" id="IPR029063">
    <property type="entry name" value="SAM-dependent_MTases_sf"/>
</dbReference>
<evidence type="ECO:0000313" key="12">
    <source>
        <dbReference type="EMBL" id="PWA37986.1"/>
    </source>
</evidence>
<keyword evidence="6 11" id="KW-1133">Transmembrane helix</keyword>
<name>A0A2U1KMH9_ARTAN</name>
<evidence type="ECO:0000256" key="9">
    <source>
        <dbReference type="ARBA" id="ARBA00060399"/>
    </source>
</evidence>
<evidence type="ECO:0000256" key="3">
    <source>
        <dbReference type="ARBA" id="ARBA00022679"/>
    </source>
</evidence>
<protein>
    <submittedName>
        <fullName evidence="12">Putative methyltransferase PMT26</fullName>
    </submittedName>
</protein>
<keyword evidence="7 11" id="KW-0472">Membrane</keyword>
<evidence type="ECO:0000256" key="5">
    <source>
        <dbReference type="ARBA" id="ARBA00022968"/>
    </source>
</evidence>
<dbReference type="PANTHER" id="PTHR10108">
    <property type="entry name" value="SAM-DEPENDENT METHYLTRANSFERASE"/>
    <property type="match status" value="1"/>
</dbReference>
<dbReference type="OrthoDB" id="2013972at2759"/>
<evidence type="ECO:0000256" key="7">
    <source>
        <dbReference type="ARBA" id="ARBA00023136"/>
    </source>
</evidence>
<comment type="similarity">
    <text evidence="1">Belongs to the methyltransferase superfamily.</text>
</comment>
<keyword evidence="5" id="KW-0735">Signal-anchor</keyword>
<dbReference type="AlphaFoldDB" id="A0A2U1KMH9"/>
<evidence type="ECO:0000256" key="10">
    <source>
        <dbReference type="SAM" id="MobiDB-lite"/>
    </source>
</evidence>
<keyword evidence="3 12" id="KW-0808">Transferase</keyword>
<keyword evidence="13" id="KW-1185">Reference proteome</keyword>
<comment type="subcellular location">
    <subcellularLocation>
        <location evidence="9">Endomembrane system</location>
        <topology evidence="9">Single-pass type II membrane protein</topology>
    </subcellularLocation>
</comment>
<dbReference type="GO" id="GO:0005768">
    <property type="term" value="C:endosome"/>
    <property type="evidence" value="ECO:0007669"/>
    <property type="project" value="TreeGrafter"/>
</dbReference>
<dbReference type="InterPro" id="IPR004159">
    <property type="entry name" value="Put_SAM_MeTrfase"/>
</dbReference>
<reference evidence="12 13" key="1">
    <citation type="journal article" date="2018" name="Mol. Plant">
        <title>The genome of Artemisia annua provides insight into the evolution of Asteraceae family and artemisinin biosynthesis.</title>
        <authorList>
            <person name="Shen Q."/>
            <person name="Zhang L."/>
            <person name="Liao Z."/>
            <person name="Wang S."/>
            <person name="Yan T."/>
            <person name="Shi P."/>
            <person name="Liu M."/>
            <person name="Fu X."/>
            <person name="Pan Q."/>
            <person name="Wang Y."/>
            <person name="Lv Z."/>
            <person name="Lu X."/>
            <person name="Zhang F."/>
            <person name="Jiang W."/>
            <person name="Ma Y."/>
            <person name="Chen M."/>
            <person name="Hao X."/>
            <person name="Li L."/>
            <person name="Tang Y."/>
            <person name="Lv G."/>
            <person name="Zhou Y."/>
            <person name="Sun X."/>
            <person name="Brodelius P.E."/>
            <person name="Rose J.K.C."/>
            <person name="Tang K."/>
        </authorList>
    </citation>
    <scope>NUCLEOTIDE SEQUENCE [LARGE SCALE GENOMIC DNA]</scope>
    <source>
        <strain evidence="13">cv. Huhao1</strain>
        <tissue evidence="12">Leaf</tissue>
    </source>
</reference>
<feature type="transmembrane region" description="Helical" evidence="11">
    <location>
        <begin position="21"/>
        <end position="39"/>
    </location>
</feature>
<evidence type="ECO:0000256" key="11">
    <source>
        <dbReference type="SAM" id="Phobius"/>
    </source>
</evidence>
<dbReference type="GO" id="GO:0032259">
    <property type="term" value="P:methylation"/>
    <property type="evidence" value="ECO:0007669"/>
    <property type="project" value="UniProtKB-KW"/>
</dbReference>
<dbReference type="Gene3D" id="3.40.50.150">
    <property type="entry name" value="Vaccinia Virus protein VP39"/>
    <property type="match status" value="1"/>
</dbReference>
<evidence type="ECO:0000256" key="1">
    <source>
        <dbReference type="ARBA" id="ARBA00008361"/>
    </source>
</evidence>
<feature type="region of interest" description="Disordered" evidence="10">
    <location>
        <begin position="72"/>
        <end position="92"/>
    </location>
</feature>
<dbReference type="Proteomes" id="UP000245207">
    <property type="component" value="Unassembled WGS sequence"/>
</dbReference>
<dbReference type="PANTHER" id="PTHR10108:SF1130">
    <property type="entry name" value="METHYLTRANSFERASE PMT26-RELATED"/>
    <property type="match status" value="1"/>
</dbReference>
<comment type="caution">
    <text evidence="12">The sequence shown here is derived from an EMBL/GenBank/DDBJ whole genome shotgun (WGS) entry which is preliminary data.</text>
</comment>
<dbReference type="FunFam" id="3.40.50.150:FF:000084">
    <property type="entry name" value="probable methyltransferase PMT23"/>
    <property type="match status" value="1"/>
</dbReference>
<feature type="compositionally biased region" description="Basic and acidic residues" evidence="10">
    <location>
        <begin position="107"/>
        <end position="143"/>
    </location>
</feature>
<keyword evidence="2 12" id="KW-0489">Methyltransferase</keyword>
<organism evidence="12 13">
    <name type="scientific">Artemisia annua</name>
    <name type="common">Sweet wormwood</name>
    <dbReference type="NCBI Taxonomy" id="35608"/>
    <lineage>
        <taxon>Eukaryota</taxon>
        <taxon>Viridiplantae</taxon>
        <taxon>Streptophyta</taxon>
        <taxon>Embryophyta</taxon>
        <taxon>Tracheophyta</taxon>
        <taxon>Spermatophyta</taxon>
        <taxon>Magnoliopsida</taxon>
        <taxon>eudicotyledons</taxon>
        <taxon>Gunneridae</taxon>
        <taxon>Pentapetalae</taxon>
        <taxon>asterids</taxon>
        <taxon>campanulids</taxon>
        <taxon>Asterales</taxon>
        <taxon>Asteraceae</taxon>
        <taxon>Asteroideae</taxon>
        <taxon>Anthemideae</taxon>
        <taxon>Artemisiinae</taxon>
        <taxon>Artemisia</taxon>
    </lineage>
</organism>